<name>A0A220MNP0_9BACL</name>
<dbReference type="AlphaFoldDB" id="A0A220MNP0"/>
<sequence length="63" mass="6957">MMRFYCHMTAYRPMLSGTEVSNSASRTEAYSLDEALQAAAEEAARSVILSDTGDNPRQALAWI</sequence>
<gene>
    <name evidence="1" type="ORF">BP422_24260</name>
</gene>
<accession>A0A220MNP0</accession>
<proteinExistence type="predicted"/>
<dbReference type="Proteomes" id="UP000197781">
    <property type="component" value="Chromosome"/>
</dbReference>
<protein>
    <submittedName>
        <fullName evidence="1">Uncharacterized protein</fullName>
    </submittedName>
</protein>
<organism evidence="1 2">
    <name type="scientific">Brevibacillus formosus</name>
    <dbReference type="NCBI Taxonomy" id="54913"/>
    <lineage>
        <taxon>Bacteria</taxon>
        <taxon>Bacillati</taxon>
        <taxon>Bacillota</taxon>
        <taxon>Bacilli</taxon>
        <taxon>Bacillales</taxon>
        <taxon>Paenibacillaceae</taxon>
        <taxon>Brevibacillus</taxon>
    </lineage>
</organism>
<evidence type="ECO:0000313" key="2">
    <source>
        <dbReference type="Proteomes" id="UP000197781"/>
    </source>
</evidence>
<dbReference type="KEGG" id="bfm:BP422_24260"/>
<evidence type="ECO:0000313" key="1">
    <source>
        <dbReference type="EMBL" id="ASJ56405.1"/>
    </source>
</evidence>
<dbReference type="EMBL" id="CP018145">
    <property type="protein sequence ID" value="ASJ56405.1"/>
    <property type="molecule type" value="Genomic_DNA"/>
</dbReference>
<reference evidence="1 2" key="1">
    <citation type="submission" date="2016-11" db="EMBL/GenBank/DDBJ databases">
        <authorList>
            <person name="Jaros S."/>
            <person name="Januszkiewicz K."/>
            <person name="Wedrychowicz H."/>
        </authorList>
    </citation>
    <scope>NUCLEOTIDE SEQUENCE [LARGE SCALE GENOMIC DNA]</scope>
    <source>
        <strain evidence="1 2">NF2</strain>
    </source>
</reference>